<evidence type="ECO:0000313" key="9">
    <source>
        <dbReference type="Proteomes" id="UP001642484"/>
    </source>
</evidence>
<feature type="transmembrane region" description="Helical" evidence="6">
    <location>
        <begin position="528"/>
        <end position="546"/>
    </location>
</feature>
<evidence type="ECO:0000256" key="5">
    <source>
        <dbReference type="ARBA" id="ARBA00023136"/>
    </source>
</evidence>
<reference evidence="8 9" key="1">
    <citation type="submission" date="2024-02" db="EMBL/GenBank/DDBJ databases">
        <authorList>
            <person name="Chen Y."/>
            <person name="Shah S."/>
            <person name="Dougan E. K."/>
            <person name="Thang M."/>
            <person name="Chan C."/>
        </authorList>
    </citation>
    <scope>NUCLEOTIDE SEQUENCE [LARGE SCALE GENOMIC DNA]</scope>
</reference>
<feature type="transmembrane region" description="Helical" evidence="6">
    <location>
        <begin position="737"/>
        <end position="758"/>
    </location>
</feature>
<name>A0ABP0S3S2_9DINO</name>
<evidence type="ECO:0000256" key="1">
    <source>
        <dbReference type="ARBA" id="ARBA00004370"/>
    </source>
</evidence>
<dbReference type="PANTHER" id="PTHR12770">
    <property type="entry name" value="RUS1 FAMILY PROTEIN C16ORF58"/>
    <property type="match status" value="1"/>
</dbReference>
<keyword evidence="4 6" id="KW-1133">Transmembrane helix</keyword>
<evidence type="ECO:0000259" key="7">
    <source>
        <dbReference type="Pfam" id="PF04884"/>
    </source>
</evidence>
<keyword evidence="9" id="KW-1185">Reference proteome</keyword>
<sequence length="1015" mass="111572">MSSPRTAAKSDEDDGSGVCRSMFCPKRYPDSVAPEYRWFQTWDTIQQMTKLVNHHFGELAWFAFHGVGDPHASVSRAVLFTLSRQLFGHKVSVLGTTPTAGLWFAAYVKTFRTLGGTLEALATMTEIFAFQINSILLLWAAGMLGAMAEAMNSATRSCILQHFSKEKNNHDVTLKENNQDNAGSTIGVLGGLIVVASINRAGGFNDQTLTGCCIVCFCLCMVHVWTNLASSLVLKIPPGTFFLRHCKTRRYVIVTSGNSLAAAADTLADERVEIFKLPSDQIFGKALMSTNEVWFDQDGQAAADPCAAQLDEDGQSIVLRGEKYQLEACTSLRSSKSASTLFFPPGWPVTMPKGFDAFAAYDLIGGITSTPRKLLHVFIYWKYVAGVGDASKGPAYACLLGLFGTSIGLVSGLISGVPILAENYDHRWLIPSYILTMIAEASNMIAMVFPLKWYLLINALGIPLASLSNIIRKAVYAEVDRRWASHPSVELIHLNLCKRNRATILNLLTSILCVWYSLHLVNSSIHPSLQGIFAVYVMLLLFDFAANFQKSKIASELLQNQNSYDYELTEMDHEPYQPQRRLGEQHGPGLSFSMKKFGMTLFLVMGEAAVYAGLVTTLSGNTNQLEPCTERCLQFKLISDQSSIPGTGMFPFPVRNGLDHQQLKDTCQDFGGLNCELLTASCSASVCEERRVRRMVEDRLSGSKSKTSFVVSIGVYSVLNLMHDVGLQARCLGPNDAVMLQILATLCLAVMAASALMWASGAMELFFSPVPVDSCGCYFRMADVPSIVALVLPLNLVIRLQGNVKQAMYAAIIESSCLRTVVFALPYHFIRNSKIHSEESLSQGSLLGVEGLGRGTGSSEPMPRLFDRFTRRESVKHWAQWLPFLAVGIVILPLLLSSSFIIYRVVDLVLSWLEASLSKFVTIDRSCGTIALFGVYSMILMQTLLVGYFLSGLHTLPSRNSAGPCAWRGGPQRARTRGSSHRSCWQANVATGRCLSGDLECFRSDAGDRCHMYRS</sequence>
<evidence type="ECO:0000256" key="3">
    <source>
        <dbReference type="ARBA" id="ARBA00022692"/>
    </source>
</evidence>
<evidence type="ECO:0000313" key="8">
    <source>
        <dbReference type="EMBL" id="CAK9107007.1"/>
    </source>
</evidence>
<feature type="transmembrane region" description="Helical" evidence="6">
    <location>
        <begin position="778"/>
        <end position="798"/>
    </location>
</feature>
<keyword evidence="5 6" id="KW-0472">Membrane</keyword>
<comment type="similarity">
    <text evidence="2">Belongs to the RUS1 family.</text>
</comment>
<feature type="transmembrane region" description="Helical" evidence="6">
    <location>
        <begin position="453"/>
        <end position="471"/>
    </location>
</feature>
<evidence type="ECO:0000256" key="6">
    <source>
        <dbReference type="SAM" id="Phobius"/>
    </source>
</evidence>
<dbReference type="PANTHER" id="PTHR12770:SF31">
    <property type="entry name" value="RUS FAMILY MEMBER 1"/>
    <property type="match status" value="1"/>
</dbReference>
<dbReference type="Proteomes" id="UP001642484">
    <property type="component" value="Unassembled WGS sequence"/>
</dbReference>
<dbReference type="InterPro" id="IPR054549">
    <property type="entry name" value="UVB_sens_RUS_dom"/>
</dbReference>
<feature type="transmembrane region" description="Helical" evidence="6">
    <location>
        <begin position="399"/>
        <end position="421"/>
    </location>
</feature>
<dbReference type="Pfam" id="PF04884">
    <property type="entry name" value="UVB_sens_prot"/>
    <property type="match status" value="1"/>
</dbReference>
<comment type="subcellular location">
    <subcellularLocation>
        <location evidence="1">Membrane</location>
    </subcellularLocation>
</comment>
<evidence type="ECO:0000256" key="4">
    <source>
        <dbReference type="ARBA" id="ARBA00022989"/>
    </source>
</evidence>
<gene>
    <name evidence="8" type="ORF">CCMP2556_LOCUS49973</name>
</gene>
<feature type="transmembrane region" description="Helical" evidence="6">
    <location>
        <begin position="881"/>
        <end position="903"/>
    </location>
</feature>
<organism evidence="8 9">
    <name type="scientific">Durusdinium trenchii</name>
    <dbReference type="NCBI Taxonomy" id="1381693"/>
    <lineage>
        <taxon>Eukaryota</taxon>
        <taxon>Sar</taxon>
        <taxon>Alveolata</taxon>
        <taxon>Dinophyceae</taxon>
        <taxon>Suessiales</taxon>
        <taxon>Symbiodiniaceae</taxon>
        <taxon>Durusdinium</taxon>
    </lineage>
</organism>
<dbReference type="InterPro" id="IPR006968">
    <property type="entry name" value="RUS_fam"/>
</dbReference>
<feature type="domain" description="Protein root UVB sensitive/RUS" evidence="7">
    <location>
        <begin position="17"/>
        <end position="230"/>
    </location>
</feature>
<feature type="transmembrane region" description="Helical" evidence="6">
    <location>
        <begin position="504"/>
        <end position="522"/>
    </location>
</feature>
<keyword evidence="3 6" id="KW-0812">Transmembrane</keyword>
<accession>A0ABP0S3S2</accession>
<evidence type="ECO:0000256" key="2">
    <source>
        <dbReference type="ARBA" id="ARBA00007558"/>
    </source>
</evidence>
<feature type="transmembrane region" description="Helical" evidence="6">
    <location>
        <begin position="930"/>
        <end position="950"/>
    </location>
</feature>
<comment type="caution">
    <text evidence="8">The sequence shown here is derived from an EMBL/GenBank/DDBJ whole genome shotgun (WGS) entry which is preliminary data.</text>
</comment>
<proteinExistence type="inferred from homology"/>
<dbReference type="EMBL" id="CAXAMN010026917">
    <property type="protein sequence ID" value="CAK9107007.1"/>
    <property type="molecule type" value="Genomic_DNA"/>
</dbReference>
<protein>
    <recommendedName>
        <fullName evidence="7">Protein root UVB sensitive/RUS domain-containing protein</fullName>
    </recommendedName>
</protein>